<reference evidence="4 5" key="1">
    <citation type="journal article" date="2015" name="Biotechnol. Bioeng.">
        <title>Genome sequence and phenotypic characterization of Caulobacter segnis.</title>
        <authorList>
            <person name="Patel S."/>
            <person name="Fletcher B."/>
            <person name="Scott D.C."/>
            <person name="Ely B."/>
        </authorList>
    </citation>
    <scope>NUCLEOTIDE SEQUENCE [LARGE SCALE GENOMIC DNA]</scope>
    <source>
        <strain evidence="4 5">TK0059</strain>
    </source>
</reference>
<dbReference type="SUPFAM" id="SSF82171">
    <property type="entry name" value="DPP6 N-terminal domain-like"/>
    <property type="match status" value="1"/>
</dbReference>
<dbReference type="EMBL" id="CP027850">
    <property type="protein sequence ID" value="AVQ02707.1"/>
    <property type="molecule type" value="Genomic_DNA"/>
</dbReference>
<protein>
    <submittedName>
        <fullName evidence="4">S9 family peptidase</fullName>
    </submittedName>
</protein>
<dbReference type="InterPro" id="IPR029058">
    <property type="entry name" value="AB_hydrolase_fold"/>
</dbReference>
<keyword evidence="5" id="KW-1185">Reference proteome</keyword>
<evidence type="ECO:0000313" key="5">
    <source>
        <dbReference type="Proteomes" id="UP000240527"/>
    </source>
</evidence>
<keyword evidence="1" id="KW-0378">Hydrolase</keyword>
<feature type="signal peptide" evidence="2">
    <location>
        <begin position="1"/>
        <end position="20"/>
    </location>
</feature>
<dbReference type="Proteomes" id="UP000240527">
    <property type="component" value="Chromosome"/>
</dbReference>
<feature type="domain" description="Peptidase S9 prolyl oligopeptidase catalytic" evidence="3">
    <location>
        <begin position="613"/>
        <end position="789"/>
    </location>
</feature>
<dbReference type="RefSeq" id="WP_013079670.1">
    <property type="nucleotide sequence ID" value="NZ_CP027850.1"/>
</dbReference>
<dbReference type="SUPFAM" id="SSF50969">
    <property type="entry name" value="YVTN repeat-like/Quinoprotein amine dehydrogenase"/>
    <property type="match status" value="1"/>
</dbReference>
<dbReference type="InterPro" id="IPR011044">
    <property type="entry name" value="Quino_amine_DH_bsu"/>
</dbReference>
<gene>
    <name evidence="4" type="ORF">B7G68_13120</name>
</gene>
<keyword evidence="2" id="KW-0732">Signal</keyword>
<name>A0ABN5IVC2_9CAUL</name>
<evidence type="ECO:0000259" key="3">
    <source>
        <dbReference type="Pfam" id="PF00326"/>
    </source>
</evidence>
<dbReference type="PANTHER" id="PTHR42776">
    <property type="entry name" value="SERINE PEPTIDASE S9 FAMILY MEMBER"/>
    <property type="match status" value="1"/>
</dbReference>
<proteinExistence type="predicted"/>
<dbReference type="InterPro" id="IPR001375">
    <property type="entry name" value="Peptidase_S9_cat"/>
</dbReference>
<dbReference type="SUPFAM" id="SSF53474">
    <property type="entry name" value="alpha/beta-Hydrolases"/>
    <property type="match status" value="1"/>
</dbReference>
<accession>A0ABN5IVC2</accession>
<dbReference type="Gene3D" id="3.40.50.1820">
    <property type="entry name" value="alpha/beta hydrolase"/>
    <property type="match status" value="1"/>
</dbReference>
<dbReference type="Pfam" id="PF00326">
    <property type="entry name" value="Peptidase_S9"/>
    <property type="match status" value="1"/>
</dbReference>
<feature type="chain" id="PRO_5045351056" evidence="2">
    <location>
        <begin position="21"/>
        <end position="814"/>
    </location>
</feature>
<evidence type="ECO:0000313" key="4">
    <source>
        <dbReference type="EMBL" id="AVQ02707.1"/>
    </source>
</evidence>
<evidence type="ECO:0000256" key="2">
    <source>
        <dbReference type="SAM" id="SignalP"/>
    </source>
</evidence>
<sequence length="814" mass="86218">MRLFAGVALACALAAAPAQAARPFTIEDQLSVQNFGRVAFSPAGRWLIAERYGRWGDAPSFDHEFLTHQTTSQIFVTDLRANSPPRPLLPQAAKAGDTFGAFSPDGTRVLVFRQVGHRRKMGVATLATGATRWSGLTADPEVWTAQARWRDDTRVVVIARAPDAPSILLGAGWQTQARTAAAWSANSRGEASGVALGAGRYAGLNPPPPDYDLAEFDAHSGQTRVLAHGPFFEILLSPDGRTVAASEEGELVTPSAATAMVRLSSPHRRRRLSLIDLDTGEIRRPCPACDLAPGTWAWSPDGQALVAAARDQPAFDAGYGYWRFDRLGASVALAPRLRVNLVTGGGIANLTGQAAWLGGDPVVLAKPEGAARPDWWRLARQGEVNLTAAFAPPQGRALAVGPKGLLVNTAAGLVRLPPKGQARVIAAGAWQGAGALPGLPIERLVGTVDHAARLLTPEGHTRPAADLPSRARLVATSPSGDLAAIDTDDHGVRTLSLYRPNSPPRPLLTINQALADVAFSRPVAIPHRGPSGEPLTSWLYLPPGGALGDQRPLIIVPYAGDRYDRPPAWFEPGAVTPLTNVQLMVAQGYAVLVPSLPIGLTDEPAPGLAAAILRAVDAAHVQHPVFSADRLAVWGHSFGGWSALMAGAQSPRFKALIASAPPTDLITLHGNLRLASFAVPEVYMTLTGLQGWAEGGQARMGAPPWKDLDRYARNSPLLQVDRLTAPVMLIYGDMDYDPSQVAALFMALSRQGKDAQLLLYRGEGHVIGNPANLRDLHQRVFAFLADVLGPVAAVPRPAALSPSAASPSPIRASQ</sequence>
<evidence type="ECO:0000256" key="1">
    <source>
        <dbReference type="ARBA" id="ARBA00022801"/>
    </source>
</evidence>
<organism evidence="4 5">
    <name type="scientific">Caulobacter segnis</name>
    <dbReference type="NCBI Taxonomy" id="88688"/>
    <lineage>
        <taxon>Bacteria</taxon>
        <taxon>Pseudomonadati</taxon>
        <taxon>Pseudomonadota</taxon>
        <taxon>Alphaproteobacteria</taxon>
        <taxon>Caulobacterales</taxon>
        <taxon>Caulobacteraceae</taxon>
        <taxon>Caulobacter</taxon>
    </lineage>
</organism>
<dbReference type="PANTHER" id="PTHR42776:SF27">
    <property type="entry name" value="DIPEPTIDYL PEPTIDASE FAMILY MEMBER 6"/>
    <property type="match status" value="1"/>
</dbReference>